<organism evidence="1 2">
    <name type="scientific">Flavobacterium fragile</name>
    <dbReference type="NCBI Taxonomy" id="2949085"/>
    <lineage>
        <taxon>Bacteria</taxon>
        <taxon>Pseudomonadati</taxon>
        <taxon>Bacteroidota</taxon>
        <taxon>Flavobacteriia</taxon>
        <taxon>Flavobacteriales</taxon>
        <taxon>Flavobacteriaceae</taxon>
        <taxon>Flavobacterium</taxon>
    </lineage>
</organism>
<evidence type="ECO:0000313" key="1">
    <source>
        <dbReference type="EMBL" id="MCL9770176.1"/>
    </source>
</evidence>
<keyword evidence="2" id="KW-1185">Reference proteome</keyword>
<dbReference type="Proteomes" id="UP001203342">
    <property type="component" value="Unassembled WGS sequence"/>
</dbReference>
<dbReference type="EMBL" id="JAMLJN010000005">
    <property type="protein sequence ID" value="MCL9770176.1"/>
    <property type="molecule type" value="Genomic_DNA"/>
</dbReference>
<gene>
    <name evidence="1" type="ORF">NAT47_07085</name>
</gene>
<sequence length="169" mass="20247">MSTDLISRIHFNESLGNSEPKERVYEWLKESEKKFTTEFYVNDENFHWRIISSKDFVDIIHEDVTDWLYINSENNEFKAIGKIQNGFENLIGEKNQLGVFTIWILKSDIETLKVSEKPILIWTPHNFESKIENIEYDLKKLIMKLQNPKIKITEFVSYKESKELKKRIR</sequence>
<accession>A0ABT0THW6</accession>
<protein>
    <submittedName>
        <fullName evidence="1">Uncharacterized protein</fullName>
    </submittedName>
</protein>
<dbReference type="RefSeq" id="WP_250581687.1">
    <property type="nucleotide sequence ID" value="NZ_JAMLJN010000005.1"/>
</dbReference>
<proteinExistence type="predicted"/>
<evidence type="ECO:0000313" key="2">
    <source>
        <dbReference type="Proteomes" id="UP001203342"/>
    </source>
</evidence>
<reference evidence="1 2" key="1">
    <citation type="submission" date="2022-05" db="EMBL/GenBank/DDBJ databases">
        <title>Flavobacterium sp., isolated from activated sludge.</title>
        <authorList>
            <person name="Ran Q."/>
        </authorList>
    </citation>
    <scope>NUCLEOTIDE SEQUENCE [LARGE SCALE GENOMIC DNA]</scope>
    <source>
        <strain evidence="1 2">HXWNR69</strain>
    </source>
</reference>
<name>A0ABT0THW6_9FLAO</name>
<comment type="caution">
    <text evidence="1">The sequence shown here is derived from an EMBL/GenBank/DDBJ whole genome shotgun (WGS) entry which is preliminary data.</text>
</comment>